<keyword evidence="2" id="KW-1185">Reference proteome</keyword>
<dbReference type="RefSeq" id="WP_306872004.1">
    <property type="nucleotide sequence ID" value="NZ_JAUSRB010000002.1"/>
</dbReference>
<dbReference type="Proteomes" id="UP001230426">
    <property type="component" value="Unassembled WGS sequence"/>
</dbReference>
<comment type="caution">
    <text evidence="1">The sequence shown here is derived from an EMBL/GenBank/DDBJ whole genome shotgun (WGS) entry which is preliminary data.</text>
</comment>
<gene>
    <name evidence="1" type="ORF">J2S55_008049</name>
</gene>
<evidence type="ECO:0000313" key="2">
    <source>
        <dbReference type="Proteomes" id="UP001230426"/>
    </source>
</evidence>
<protein>
    <submittedName>
        <fullName evidence="1">Uncharacterized protein</fullName>
    </submittedName>
</protein>
<proteinExistence type="predicted"/>
<organism evidence="1 2">
    <name type="scientific">Streptosporangium brasiliense</name>
    <dbReference type="NCBI Taxonomy" id="47480"/>
    <lineage>
        <taxon>Bacteria</taxon>
        <taxon>Bacillati</taxon>
        <taxon>Actinomycetota</taxon>
        <taxon>Actinomycetes</taxon>
        <taxon>Streptosporangiales</taxon>
        <taxon>Streptosporangiaceae</taxon>
        <taxon>Streptosporangium</taxon>
    </lineage>
</organism>
<dbReference type="EMBL" id="JAUSRB010000002">
    <property type="protein sequence ID" value="MDP9868783.1"/>
    <property type="molecule type" value="Genomic_DNA"/>
</dbReference>
<evidence type="ECO:0000313" key="1">
    <source>
        <dbReference type="EMBL" id="MDP9868783.1"/>
    </source>
</evidence>
<reference evidence="1 2" key="1">
    <citation type="submission" date="2023-07" db="EMBL/GenBank/DDBJ databases">
        <title>Sequencing the genomes of 1000 actinobacteria strains.</title>
        <authorList>
            <person name="Klenk H.-P."/>
        </authorList>
    </citation>
    <scope>NUCLEOTIDE SEQUENCE [LARGE SCALE GENOMIC DNA]</scope>
    <source>
        <strain evidence="1 2">DSM 44109</strain>
    </source>
</reference>
<sequence>MSCWPTSSRRTSENASFFGMITVEAELDGGGWRLLRPMLRR</sequence>
<name>A0ABT9RHM2_9ACTN</name>
<accession>A0ABT9RHM2</accession>